<protein>
    <recommendedName>
        <fullName evidence="4">Integral membrane protein</fullName>
    </recommendedName>
</protein>
<name>A0A1T5LI85_9MICO</name>
<dbReference type="AlphaFoldDB" id="A0A1T5LI85"/>
<evidence type="ECO:0000313" key="2">
    <source>
        <dbReference type="EMBL" id="SKC75068.1"/>
    </source>
</evidence>
<feature type="transmembrane region" description="Helical" evidence="1">
    <location>
        <begin position="184"/>
        <end position="202"/>
    </location>
</feature>
<evidence type="ECO:0000256" key="1">
    <source>
        <dbReference type="SAM" id="Phobius"/>
    </source>
</evidence>
<keyword evidence="1" id="KW-1133">Transmembrane helix</keyword>
<evidence type="ECO:0000313" key="3">
    <source>
        <dbReference type="Proteomes" id="UP000189777"/>
    </source>
</evidence>
<dbReference type="Proteomes" id="UP000189777">
    <property type="component" value="Unassembled WGS sequence"/>
</dbReference>
<reference evidence="2 3" key="1">
    <citation type="submission" date="2017-02" db="EMBL/GenBank/DDBJ databases">
        <authorList>
            <person name="Peterson S.W."/>
        </authorList>
    </citation>
    <scope>NUCLEOTIDE SEQUENCE [LARGE SCALE GENOMIC DNA]</scope>
    <source>
        <strain evidence="2 3">DSM 21481</strain>
    </source>
</reference>
<feature type="transmembrane region" description="Helical" evidence="1">
    <location>
        <begin position="266"/>
        <end position="287"/>
    </location>
</feature>
<organism evidence="2 3">
    <name type="scientific">Krasilnikoviella flava</name>
    <dbReference type="NCBI Taxonomy" id="526729"/>
    <lineage>
        <taxon>Bacteria</taxon>
        <taxon>Bacillati</taxon>
        <taxon>Actinomycetota</taxon>
        <taxon>Actinomycetes</taxon>
        <taxon>Micrococcales</taxon>
        <taxon>Promicromonosporaceae</taxon>
        <taxon>Krasilnikoviella</taxon>
    </lineage>
</organism>
<sequence>MPIMSVARSLLSGVLVLLAVLAAVLTVPARYVEGTLLDTDAFVAATAPLADEISTQDAVAEALTDTVVGQVDSGLVAGALRPVIGEVADVFVRSDAFAPAWEEASRQGHAATVAVLRDDSDVVDADGGVVTLPLDPFLEAVGQALRDRGLPVPEGFAQTGADVVLYASDDLSTAQSAVAVLDRWTPWALPATVLLAVLAALVARPGRRLPTVAVTGGLVAVAMLLLLVLLPEAVHAGFAGLDVGASGRQVLDDAVDALLVPLRTRLWWAFGVGALVGVGSAVAAGMVRRARAS</sequence>
<evidence type="ECO:0008006" key="4">
    <source>
        <dbReference type="Google" id="ProtNLM"/>
    </source>
</evidence>
<gene>
    <name evidence="2" type="ORF">SAMN04324258_3363</name>
</gene>
<keyword evidence="1" id="KW-0472">Membrane</keyword>
<keyword evidence="3" id="KW-1185">Reference proteome</keyword>
<proteinExistence type="predicted"/>
<dbReference type="STRING" id="526729.SAMN04324258_3363"/>
<dbReference type="EMBL" id="FUZQ01000006">
    <property type="protein sequence ID" value="SKC75068.1"/>
    <property type="molecule type" value="Genomic_DNA"/>
</dbReference>
<accession>A0A1T5LI85</accession>
<keyword evidence="1" id="KW-0812">Transmembrane</keyword>
<feature type="transmembrane region" description="Helical" evidence="1">
    <location>
        <begin position="209"/>
        <end position="230"/>
    </location>
</feature>